<feature type="domain" description="Carboxymuconolactone decarboxylase-like" evidence="1">
    <location>
        <begin position="44"/>
        <end position="108"/>
    </location>
</feature>
<dbReference type="GO" id="GO:0051920">
    <property type="term" value="F:peroxiredoxin activity"/>
    <property type="evidence" value="ECO:0007669"/>
    <property type="project" value="InterPro"/>
</dbReference>
<dbReference type="OrthoDB" id="4704294at2"/>
<evidence type="ECO:0000259" key="1">
    <source>
        <dbReference type="Pfam" id="PF02627"/>
    </source>
</evidence>
<name>A0A3G8JL31_9ACTN</name>
<dbReference type="InterPro" id="IPR003779">
    <property type="entry name" value="CMD-like"/>
</dbReference>
<dbReference type="PANTHER" id="PTHR34846">
    <property type="entry name" value="4-CARBOXYMUCONOLACTONE DECARBOXYLASE FAMILY PROTEIN (AFU_ORTHOLOGUE AFUA_6G11590)"/>
    <property type="match status" value="1"/>
</dbReference>
<protein>
    <recommendedName>
        <fullName evidence="1">Carboxymuconolactone decarboxylase-like domain-containing protein</fullName>
    </recommendedName>
</protein>
<dbReference type="AlphaFoldDB" id="A0A3G8JL31"/>
<dbReference type="Proteomes" id="UP000271469">
    <property type="component" value="Chromosome"/>
</dbReference>
<proteinExistence type="predicted"/>
<dbReference type="Pfam" id="PF02627">
    <property type="entry name" value="CMD"/>
    <property type="match status" value="1"/>
</dbReference>
<keyword evidence="3" id="KW-1185">Reference proteome</keyword>
<dbReference type="KEGG" id="gom:D7316_02384"/>
<dbReference type="InterPro" id="IPR029032">
    <property type="entry name" value="AhpD-like"/>
</dbReference>
<dbReference type="RefSeq" id="WP_124708400.1">
    <property type="nucleotide sequence ID" value="NZ_CP033972.1"/>
</dbReference>
<dbReference type="SUPFAM" id="SSF69118">
    <property type="entry name" value="AhpD-like"/>
    <property type="match status" value="1"/>
</dbReference>
<gene>
    <name evidence="2" type="ORF">D7316_02384</name>
</gene>
<evidence type="ECO:0000313" key="2">
    <source>
        <dbReference type="EMBL" id="AZG45784.1"/>
    </source>
</evidence>
<accession>A0A3G8JL31</accession>
<organism evidence="2 3">
    <name type="scientific">Gordonia insulae</name>
    <dbReference type="NCBI Taxonomy" id="2420509"/>
    <lineage>
        <taxon>Bacteria</taxon>
        <taxon>Bacillati</taxon>
        <taxon>Actinomycetota</taxon>
        <taxon>Actinomycetes</taxon>
        <taxon>Mycobacteriales</taxon>
        <taxon>Gordoniaceae</taxon>
        <taxon>Gordonia</taxon>
    </lineage>
</organism>
<dbReference type="EMBL" id="CP033972">
    <property type="protein sequence ID" value="AZG45784.1"/>
    <property type="molecule type" value="Genomic_DNA"/>
</dbReference>
<sequence length="182" mass="20024">MRLSPLPADQWDDAVNAALAGMLPRQRRNPQGAGNALATMVRNPELTRTFLPFNAHLLFGSTLPARLRELAVLRVAALCKCPYEVEHHTGMGLAAGLTLEEIADAQEGVAHDDLDRLVLAAATELDRESTLSDSTWSALAEHLDERQLIDLVFTVGTYATLAMAFNTFGIEPDRELQPEYER</sequence>
<reference evidence="2 3" key="1">
    <citation type="submission" date="2018-11" db="EMBL/GenBank/DDBJ databases">
        <title>Gordonia insulae sp. nov., isolated from an island soil.</title>
        <authorList>
            <person name="Kim Y.S."/>
            <person name="Kim S.B."/>
        </authorList>
    </citation>
    <scope>NUCLEOTIDE SEQUENCE [LARGE SCALE GENOMIC DNA]</scope>
    <source>
        <strain evidence="2 3">MMS17-SY073</strain>
    </source>
</reference>
<evidence type="ECO:0000313" key="3">
    <source>
        <dbReference type="Proteomes" id="UP000271469"/>
    </source>
</evidence>
<dbReference type="PANTHER" id="PTHR34846:SF11">
    <property type="entry name" value="4-CARBOXYMUCONOLACTONE DECARBOXYLASE FAMILY PROTEIN (AFU_ORTHOLOGUE AFUA_6G11590)"/>
    <property type="match status" value="1"/>
</dbReference>
<dbReference type="Gene3D" id="1.20.1290.10">
    <property type="entry name" value="AhpD-like"/>
    <property type="match status" value="1"/>
</dbReference>